<dbReference type="STRING" id="764103.G7EAN8"/>
<dbReference type="InterPro" id="IPR045339">
    <property type="entry name" value="DUF6534"/>
</dbReference>
<sequence>MGAGEAQKDFSAVWDEVALKNLRSILVATFVTATLAGVNLQQLVTYVSRSRYDAPWLKLTVAVVSTLSWIDTCFTLYTLDSWVIVNNGDYATLDRFGVPFALHPVLVGAIAAVCQCFYAWRIYVLSRRSPYSPILIILLALASLGSGASTSLALLEARAFSKDRATPLVNALTLWFPAACDLAIFVQLIWILSALVAASEGTDVTYIFEKLVRLAIETNFLTFCLAFAAGILFIIGSPRYLFLPLPFIIGRVYEATLLYSVNSRIVTTAATPVSPCDTSLPIITPVRPVPSTDYIQLVSRMKRQEERLRGALKRESEEFVAKYRRSSMASREPGAAAQATSSVALVLS</sequence>
<dbReference type="PANTHER" id="PTHR40465:SF1">
    <property type="entry name" value="DUF6534 DOMAIN-CONTAINING PROTEIN"/>
    <property type="match status" value="1"/>
</dbReference>
<proteinExistence type="predicted"/>
<dbReference type="RefSeq" id="XP_014569458.1">
    <property type="nucleotide sequence ID" value="XM_014713972.1"/>
</dbReference>
<keyword evidence="1" id="KW-1133">Transmembrane helix</keyword>
<keyword evidence="4" id="KW-1185">Reference proteome</keyword>
<keyword evidence="1" id="KW-0472">Membrane</keyword>
<keyword evidence="1" id="KW-0812">Transmembrane</keyword>
<evidence type="ECO:0000256" key="1">
    <source>
        <dbReference type="SAM" id="Phobius"/>
    </source>
</evidence>
<feature type="transmembrane region" description="Helical" evidence="1">
    <location>
        <begin position="132"/>
        <end position="154"/>
    </location>
</feature>
<dbReference type="eggNOG" id="ENOG502S3SS">
    <property type="taxonomic scope" value="Eukaryota"/>
</dbReference>
<gene>
    <name evidence="3" type="primary">Mo06601</name>
    <name evidence="3" type="ORF">E5Q_06601</name>
</gene>
<comment type="caution">
    <text evidence="3">The sequence shown here is derived from an EMBL/GenBank/DDBJ whole genome shotgun (WGS) entry which is preliminary data.</text>
</comment>
<feature type="domain" description="DUF6534" evidence="2">
    <location>
        <begin position="178"/>
        <end position="264"/>
    </location>
</feature>
<evidence type="ECO:0000313" key="4">
    <source>
        <dbReference type="Proteomes" id="UP000009131"/>
    </source>
</evidence>
<dbReference type="HOGENOM" id="CLU_842216_0_0_1"/>
<dbReference type="Pfam" id="PF20152">
    <property type="entry name" value="DUF6534"/>
    <property type="match status" value="1"/>
</dbReference>
<reference evidence="3 4" key="2">
    <citation type="journal article" date="2012" name="Open Biol.">
        <title>Characteristics of nucleosomes and linker DNA regions on the genome of the basidiomycete Mixia osmundae revealed by mono- and dinucleosome mapping.</title>
        <authorList>
            <person name="Nishida H."/>
            <person name="Kondo S."/>
            <person name="Matsumoto T."/>
            <person name="Suzuki Y."/>
            <person name="Yoshikawa H."/>
            <person name="Taylor T.D."/>
            <person name="Sugiyama J."/>
        </authorList>
    </citation>
    <scope>NUCLEOTIDE SEQUENCE [LARGE SCALE GENOMIC DNA]</scope>
    <source>
        <strain evidence="4">CBS 9802 / IAM 14324 / JCM 22182 / KY 12970</strain>
    </source>
</reference>
<evidence type="ECO:0000313" key="3">
    <source>
        <dbReference type="EMBL" id="GAA99898.1"/>
    </source>
</evidence>
<dbReference type="OrthoDB" id="3206554at2759"/>
<feature type="transmembrane region" description="Helical" evidence="1">
    <location>
        <begin position="211"/>
        <end position="235"/>
    </location>
</feature>
<accession>G7EAN8</accession>
<feature type="transmembrane region" description="Helical" evidence="1">
    <location>
        <begin position="174"/>
        <end position="199"/>
    </location>
</feature>
<evidence type="ECO:0000259" key="2">
    <source>
        <dbReference type="Pfam" id="PF20152"/>
    </source>
</evidence>
<dbReference type="PANTHER" id="PTHR40465">
    <property type="entry name" value="CHROMOSOME 1, WHOLE GENOME SHOTGUN SEQUENCE"/>
    <property type="match status" value="1"/>
</dbReference>
<name>G7EAN8_MIXOS</name>
<dbReference type="InParanoid" id="G7EAN8"/>
<dbReference type="Proteomes" id="UP000009131">
    <property type="component" value="Unassembled WGS sequence"/>
</dbReference>
<feature type="transmembrane region" description="Helical" evidence="1">
    <location>
        <begin position="59"/>
        <end position="79"/>
    </location>
</feature>
<feature type="transmembrane region" description="Helical" evidence="1">
    <location>
        <begin position="99"/>
        <end position="120"/>
    </location>
</feature>
<protein>
    <recommendedName>
        <fullName evidence="2">DUF6534 domain-containing protein</fullName>
    </recommendedName>
</protein>
<organism evidence="3 4">
    <name type="scientific">Mixia osmundae (strain CBS 9802 / IAM 14324 / JCM 22182 / KY 12970)</name>
    <dbReference type="NCBI Taxonomy" id="764103"/>
    <lineage>
        <taxon>Eukaryota</taxon>
        <taxon>Fungi</taxon>
        <taxon>Dikarya</taxon>
        <taxon>Basidiomycota</taxon>
        <taxon>Pucciniomycotina</taxon>
        <taxon>Mixiomycetes</taxon>
        <taxon>Mixiales</taxon>
        <taxon>Mixiaceae</taxon>
        <taxon>Mixia</taxon>
    </lineage>
</organism>
<dbReference type="AlphaFoldDB" id="G7EAN8"/>
<dbReference type="EMBL" id="BABT02000243">
    <property type="protein sequence ID" value="GAA99898.1"/>
    <property type="molecule type" value="Genomic_DNA"/>
</dbReference>
<reference evidence="3 4" key="1">
    <citation type="journal article" date="2011" name="J. Gen. Appl. Microbiol.">
        <title>Draft genome sequencing of the enigmatic basidiomycete Mixia osmundae.</title>
        <authorList>
            <person name="Nishida H."/>
            <person name="Nagatsuka Y."/>
            <person name="Sugiyama J."/>
        </authorList>
    </citation>
    <scope>NUCLEOTIDE SEQUENCE [LARGE SCALE GENOMIC DNA]</scope>
    <source>
        <strain evidence="4">CBS 9802 / IAM 14324 / JCM 22182 / KY 12970</strain>
    </source>
</reference>
<feature type="transmembrane region" description="Helical" evidence="1">
    <location>
        <begin position="25"/>
        <end position="47"/>
    </location>
</feature>
<dbReference type="OMA" id="WWIYNLL"/>